<dbReference type="InterPro" id="IPR001173">
    <property type="entry name" value="Glyco_trans_2-like"/>
</dbReference>
<proteinExistence type="predicted"/>
<dbReference type="CDD" id="cd00761">
    <property type="entry name" value="Glyco_tranf_GTA_type"/>
    <property type="match status" value="1"/>
</dbReference>
<evidence type="ECO:0000313" key="2">
    <source>
        <dbReference type="EMBL" id="CAG9931331.1"/>
    </source>
</evidence>
<sequence>MPIHNGGHQMKVAIITPYYKESDAILRRCIQSVLAQTHQDTRHYLISDGHPKPDVTSGVKNLSSINLPVAHGDFGCTPRSVGAICALNEGADVVCFLDADNLYEPNHVTSLVNVYEQAQVEGEVLDAVFSYRHIFVPGHEHLRLEHTEDLQHTHVDTNCMSFARSAAFMWPMWGMIPNAWMSICDRVMFDMFKLNQLKSAWTGLHTVLYESNWRDHYVQAGLPIPTHGLHDGSVRKIVSPSAEELFARLRVK</sequence>
<dbReference type="GO" id="GO:0016740">
    <property type="term" value="F:transferase activity"/>
    <property type="evidence" value="ECO:0007669"/>
    <property type="project" value="UniProtKB-KW"/>
</dbReference>
<organism evidence="2 3">
    <name type="scientific">Candidatus Nitrotoga arctica</name>
    <dbReference type="NCBI Taxonomy" id="453162"/>
    <lineage>
        <taxon>Bacteria</taxon>
        <taxon>Pseudomonadati</taxon>
        <taxon>Pseudomonadota</taxon>
        <taxon>Betaproteobacteria</taxon>
        <taxon>Nitrosomonadales</taxon>
        <taxon>Gallionellaceae</taxon>
        <taxon>Candidatus Nitrotoga</taxon>
    </lineage>
</organism>
<reference evidence="2 3" key="1">
    <citation type="submission" date="2021-10" db="EMBL/GenBank/DDBJ databases">
        <authorList>
            <person name="Koch H."/>
        </authorList>
    </citation>
    <scope>NUCLEOTIDE SEQUENCE [LARGE SCALE GENOMIC DNA]</scope>
    <source>
        <strain evidence="2">6680</strain>
    </source>
</reference>
<gene>
    <name evidence="2" type="ORF">NTG6680_0078</name>
</gene>
<dbReference type="SUPFAM" id="SSF53448">
    <property type="entry name" value="Nucleotide-diphospho-sugar transferases"/>
    <property type="match status" value="1"/>
</dbReference>
<dbReference type="Proteomes" id="UP000839052">
    <property type="component" value="Chromosome"/>
</dbReference>
<evidence type="ECO:0000259" key="1">
    <source>
        <dbReference type="Pfam" id="PF00535"/>
    </source>
</evidence>
<dbReference type="EMBL" id="OU912926">
    <property type="protein sequence ID" value="CAG9931331.1"/>
    <property type="molecule type" value="Genomic_DNA"/>
</dbReference>
<dbReference type="Gene3D" id="3.90.550.10">
    <property type="entry name" value="Spore Coat Polysaccharide Biosynthesis Protein SpsA, Chain A"/>
    <property type="match status" value="1"/>
</dbReference>
<protein>
    <submittedName>
        <fullName evidence="2">Glycosyl transferase family 2</fullName>
    </submittedName>
</protein>
<evidence type="ECO:0000313" key="3">
    <source>
        <dbReference type="Proteomes" id="UP000839052"/>
    </source>
</evidence>
<dbReference type="Pfam" id="PF00535">
    <property type="entry name" value="Glycos_transf_2"/>
    <property type="match status" value="1"/>
</dbReference>
<keyword evidence="2" id="KW-0808">Transferase</keyword>
<dbReference type="InterPro" id="IPR029044">
    <property type="entry name" value="Nucleotide-diphossugar_trans"/>
</dbReference>
<name>A0ABM8YV46_9PROT</name>
<accession>A0ABM8YV46</accession>
<keyword evidence="3" id="KW-1185">Reference proteome</keyword>
<feature type="domain" description="Glycosyltransferase 2-like" evidence="1">
    <location>
        <begin position="14"/>
        <end position="134"/>
    </location>
</feature>